<name>A0A485K6L0_9STRA</name>
<proteinExistence type="predicted"/>
<reference evidence="1" key="2">
    <citation type="submission" date="2019-06" db="EMBL/GenBank/DDBJ databases">
        <title>Genomics analysis of Aphanomyces spp. identifies a new class of oomycete effector associated with host adaptation.</title>
        <authorList>
            <person name="Gaulin E."/>
        </authorList>
    </citation>
    <scope>NUCLEOTIDE SEQUENCE</scope>
    <source>
        <strain evidence="1">CBS 578.67</strain>
    </source>
</reference>
<evidence type="ECO:0000313" key="1">
    <source>
        <dbReference type="EMBL" id="KAF0717991.1"/>
    </source>
</evidence>
<dbReference type="InterPro" id="IPR036770">
    <property type="entry name" value="Ankyrin_rpt-contain_sf"/>
</dbReference>
<dbReference type="EMBL" id="CAADRA010000190">
    <property type="protein sequence ID" value="VFT79182.1"/>
    <property type="molecule type" value="Genomic_DNA"/>
</dbReference>
<dbReference type="PANTHER" id="PTHR46586">
    <property type="entry name" value="ANKYRIN REPEAT-CONTAINING PROTEIN"/>
    <property type="match status" value="1"/>
</dbReference>
<evidence type="ECO:0000313" key="3">
    <source>
        <dbReference type="Proteomes" id="UP000332933"/>
    </source>
</evidence>
<keyword evidence="3" id="KW-1185">Reference proteome</keyword>
<gene>
    <name evidence="2" type="primary">Aste57867_1977</name>
    <name evidence="1" type="ORF">As57867_001975</name>
    <name evidence="2" type="ORF">ASTE57867_1977</name>
</gene>
<evidence type="ECO:0000313" key="2">
    <source>
        <dbReference type="EMBL" id="VFT79182.1"/>
    </source>
</evidence>
<accession>A0A485K6L0</accession>
<dbReference type="Gene3D" id="1.25.40.20">
    <property type="entry name" value="Ankyrin repeat-containing domain"/>
    <property type="match status" value="1"/>
</dbReference>
<organism evidence="2 3">
    <name type="scientific">Aphanomyces stellatus</name>
    <dbReference type="NCBI Taxonomy" id="120398"/>
    <lineage>
        <taxon>Eukaryota</taxon>
        <taxon>Sar</taxon>
        <taxon>Stramenopiles</taxon>
        <taxon>Oomycota</taxon>
        <taxon>Saprolegniomycetes</taxon>
        <taxon>Saprolegniales</taxon>
        <taxon>Verrucalvaceae</taxon>
        <taxon>Aphanomyces</taxon>
    </lineage>
</organism>
<sequence length="559" mass="62938">MVICDFVVLFSLQAEILPRFMSLSALAVLLSAELLSLVGHYQNGIHEDILPFRALKGYHRDLKPDSFARSAMTEIEALLGPWLSLHGHTRLPFMCTSIRRTDSVVLYGAYFGDVELLDAMAALFPDFAMGRFKHLPLVELATIGGSLPTVQNLSAQYSYLYPHTLFELAVEYHHLDIVQGMVYLLPEAFHSPLRLAVGSDDVVILHCLLPKCTREMCLFAMEVAVRNASMQCLAVLHAAGATLLNVDLLIYPAESGRIDILDFLLANAPHLSHVEMLSTSLSGAIRGRHVDVACLILDRTDNAIVKPNHVELAIQTINSPAMLELLWARHSQWQVDAKSAWTLNYLPWLRRAATKGRLDMVQCLVPKGIQLSSDDWHRILYDSARMRQSHIVKWLFVSGMVAPNVSTLERMLVEATSVSHSHLKTGTMEILHFVQSLLPPKFRLPTSYVLNAAPNEPHAFRFFWEWWWPVQDKNTKVRVGRTCVLAALTKGRLRSVKMLVKEFNIPVTADMLAAAKQGRCKQLIEFLQAFDSVGSRRDGGKVSHNIFFSLARFFECFRK</sequence>
<protein>
    <submittedName>
        <fullName evidence="2">Aste57867_1977 protein</fullName>
    </submittedName>
</protein>
<dbReference type="AlphaFoldDB" id="A0A485K6L0"/>
<dbReference type="EMBL" id="VJMH01000190">
    <property type="protein sequence ID" value="KAF0717991.1"/>
    <property type="molecule type" value="Genomic_DNA"/>
</dbReference>
<dbReference type="PANTHER" id="PTHR46586:SF3">
    <property type="entry name" value="ANKYRIN REPEAT-CONTAINING PROTEIN"/>
    <property type="match status" value="1"/>
</dbReference>
<dbReference type="InterPro" id="IPR052050">
    <property type="entry name" value="SecEffector_AnkRepeat"/>
</dbReference>
<reference evidence="2 3" key="1">
    <citation type="submission" date="2019-03" db="EMBL/GenBank/DDBJ databases">
        <authorList>
            <person name="Gaulin E."/>
            <person name="Dumas B."/>
        </authorList>
    </citation>
    <scope>NUCLEOTIDE SEQUENCE [LARGE SCALE GENOMIC DNA]</scope>
    <source>
        <strain evidence="2">CBS 568.67</strain>
    </source>
</reference>
<dbReference type="SUPFAM" id="SSF48403">
    <property type="entry name" value="Ankyrin repeat"/>
    <property type="match status" value="1"/>
</dbReference>
<dbReference type="Proteomes" id="UP000332933">
    <property type="component" value="Unassembled WGS sequence"/>
</dbReference>